<reference evidence="1" key="1">
    <citation type="submission" date="2022-09" db="EMBL/GenBank/DDBJ databases">
        <authorList>
            <person name="Li Z.-J."/>
        </authorList>
    </citation>
    <scope>NUCLEOTIDE SEQUENCE</scope>
    <source>
        <strain evidence="1">TGB11</strain>
    </source>
</reference>
<dbReference type="RefSeq" id="WP_269578236.1">
    <property type="nucleotide sequence ID" value="NZ_CP114588.1"/>
</dbReference>
<name>A0AA47KIQ6_9GAMM</name>
<accession>A0AA47KIQ6</accession>
<gene>
    <name evidence="1" type="ORF">N8M53_06885</name>
</gene>
<dbReference type="Pfam" id="PF03692">
    <property type="entry name" value="CxxCxxCC"/>
    <property type="match status" value="1"/>
</dbReference>
<proteinExistence type="predicted"/>
<evidence type="ECO:0000313" key="2">
    <source>
        <dbReference type="Proteomes" id="UP001164748"/>
    </source>
</evidence>
<dbReference type="InterPro" id="IPR005358">
    <property type="entry name" value="Puta_zinc/iron-chelating_dom"/>
</dbReference>
<sequence>MSYPCTRCGLCCQKIQHVPELKIFHNGDGICLYFNADVGCTIYQERPLVCRIDEGYQKLFENQFSLTDYYLKNAEVCNYMQLEAELPSHYRVKLKNGQT</sequence>
<evidence type="ECO:0000313" key="1">
    <source>
        <dbReference type="EMBL" id="WBA07597.1"/>
    </source>
</evidence>
<dbReference type="AlphaFoldDB" id="A0AA47KIQ6"/>
<dbReference type="Proteomes" id="UP001164748">
    <property type="component" value="Chromosome"/>
</dbReference>
<protein>
    <submittedName>
        <fullName evidence="1">YkgJ family cysteine cluster protein</fullName>
    </submittedName>
</protein>
<dbReference type="EMBL" id="CP114588">
    <property type="protein sequence ID" value="WBA07597.1"/>
    <property type="molecule type" value="Genomic_DNA"/>
</dbReference>
<organism evidence="1 2">
    <name type="scientific">Salinivibrio kushneri</name>
    <dbReference type="NCBI Taxonomy" id="1908198"/>
    <lineage>
        <taxon>Bacteria</taxon>
        <taxon>Pseudomonadati</taxon>
        <taxon>Pseudomonadota</taxon>
        <taxon>Gammaproteobacteria</taxon>
        <taxon>Vibrionales</taxon>
        <taxon>Vibrionaceae</taxon>
        <taxon>Salinivibrio</taxon>
    </lineage>
</organism>